<sequence>MKFKDIRLWLFVFGFVFLIAAYLYQHSRTNQQQLEDQAVKAVSLAKGSFLDAFYSYHDQLDSYLKRNFYKWNSTDDPLSPAAALVALLDKEKRFEVNRMRMVPEDREKRLPFENVKINLIRRDSAFYLHVEDYRFVFEERTAEGSYPTPDISMLYRNLSDRMQVGIEGAGRDSRTFEVSHSVSLSTLMKHNLQSLFFDELYLLDDEGTILYPSKSAGLNLLKPDQLDSIEAKTTGNPVFGERKLKLYLSGEEYEGFISPFFLGDKKLMLVGVKESLQFQKVAYRINFNLLNLFLTGLLLIFVSIPIISIFNLSEGDILTKKRVFGLGLSLIVLMVVLGFFSFSLIRHYPLVTADNEEMNDLTAAFSAETSAHIKRLQAYDVHGKGTLGDSGTSYEHVNELLTFDAEGRILSMVIPNSERKTSPVRFEENPFISIASRDYVKQLPDSENEYFISAHYSRATGELEGVISGRFGDMGRAITFRLDRIASQLSGKYRYFIFRADGKVLLKSEKVNIPVNYLQEGIGEDKWQEILTLIKNNYNARADASWRTPLYFNGYEYEALLKRLDSDRLGGDNWLLFLEDKNLQHTLHTLASLEALTVFIPYLLVLILLSLFTMMAKKSSIYLAFAQFSFYWYSPSPQKRGRYLWLNYILAADILIYILMYLFMPLCIFKIYLWAGVFAIQAGTCNFILLHYKGAGQFKGSKINFVIPAVALWTAFAVALLYLSYVSLSLGYFLWTVVILVVIAGLLALCFGLARKNRMPSLLPTDFDKTGFLKRWHAKLTRWWNLVTLVQVDKRIYALNFLLWLVIIGFLPGYFIHRQIFEQERFIWENVESYTAEKPQAPEGGYGELIKAYEKLRRINFAKIATREDRQISKFIAPSEHLLQASFYLPSNMDRKSKSGGTEQKGNKMAWLILILLMVLLFIMIMRLGNKIYLIDYLFTVHEPELPASAKGQLYNFIIGLDSRKSREWVMQQFGYGPNEVLLIDVGGKDRGLPRRLPVHKAVILENIHCILDTAEFAAFLKNFRKQYFNKGLGVFVISGKPFQELMPPSLTAGERMVLSEMFSGFLFHFVPLHYANPLIALPYPDKNWENMDRLDRERYTRRIQSTLFNDEKVHELCEEIAHGPNGASLAALITVELMQDSEENPLSQERFEKCILSIQRYNKAYYMNIWGELNMKEKKMVYNFAKEGFINFANKETMTALLQKGVFVLNSHRDGLVLFSRSFRNYAYMNATPEELSRFKQDERKTGNAKMIQMAAFSFVFISIAVISYYDPNILNQTSAYVSAVIGVAGTVYSFFAKGFGKNIDHANH</sequence>
<evidence type="ECO:0000313" key="3">
    <source>
        <dbReference type="Proteomes" id="UP001595818"/>
    </source>
</evidence>
<dbReference type="EMBL" id="JBHSJJ010000001">
    <property type="protein sequence ID" value="MFC4870082.1"/>
    <property type="molecule type" value="Genomic_DNA"/>
</dbReference>
<accession>A0ABV9SUP9</accession>
<comment type="caution">
    <text evidence="2">The sequence shown here is derived from an EMBL/GenBank/DDBJ whole genome shotgun (WGS) entry which is preliminary data.</text>
</comment>
<keyword evidence="1" id="KW-0812">Transmembrane</keyword>
<keyword evidence="1" id="KW-1133">Transmembrane helix</keyword>
<protein>
    <submittedName>
        <fullName evidence="2">Uncharacterized protein</fullName>
    </submittedName>
</protein>
<proteinExistence type="predicted"/>
<evidence type="ECO:0000256" key="1">
    <source>
        <dbReference type="SAM" id="Phobius"/>
    </source>
</evidence>
<feature type="transmembrane region" description="Helical" evidence="1">
    <location>
        <begin position="704"/>
        <end position="726"/>
    </location>
</feature>
<feature type="transmembrane region" description="Helical" evidence="1">
    <location>
        <begin position="289"/>
        <end position="311"/>
    </location>
</feature>
<keyword evidence="1" id="KW-0472">Membrane</keyword>
<feature type="transmembrane region" description="Helical" evidence="1">
    <location>
        <begin position="1279"/>
        <end position="1297"/>
    </location>
</feature>
<dbReference type="RefSeq" id="WP_377060314.1">
    <property type="nucleotide sequence ID" value="NZ_JBHSJJ010000001.1"/>
</dbReference>
<feature type="transmembrane region" description="Helical" evidence="1">
    <location>
        <begin position="732"/>
        <end position="754"/>
    </location>
</feature>
<feature type="transmembrane region" description="Helical" evidence="1">
    <location>
        <begin position="323"/>
        <end position="345"/>
    </location>
</feature>
<feature type="transmembrane region" description="Helical" evidence="1">
    <location>
        <begin position="671"/>
        <end position="692"/>
    </location>
</feature>
<evidence type="ECO:0000313" key="2">
    <source>
        <dbReference type="EMBL" id="MFC4870082.1"/>
    </source>
</evidence>
<feature type="transmembrane region" description="Helical" evidence="1">
    <location>
        <begin position="1255"/>
        <end position="1273"/>
    </location>
</feature>
<name>A0ABV9SUP9_9BACT</name>
<reference evidence="3" key="1">
    <citation type="journal article" date="2019" name="Int. J. Syst. Evol. Microbiol.">
        <title>The Global Catalogue of Microorganisms (GCM) 10K type strain sequencing project: providing services to taxonomists for standard genome sequencing and annotation.</title>
        <authorList>
            <consortium name="The Broad Institute Genomics Platform"/>
            <consortium name="The Broad Institute Genome Sequencing Center for Infectious Disease"/>
            <person name="Wu L."/>
            <person name="Ma J."/>
        </authorList>
    </citation>
    <scope>NUCLEOTIDE SEQUENCE [LARGE SCALE GENOMIC DNA]</scope>
    <source>
        <strain evidence="3">CGMCC 4.7466</strain>
    </source>
</reference>
<feature type="transmembrane region" description="Helical" evidence="1">
    <location>
        <begin position="645"/>
        <end position="665"/>
    </location>
</feature>
<feature type="transmembrane region" description="Helical" evidence="1">
    <location>
        <begin position="590"/>
        <end position="609"/>
    </location>
</feature>
<feature type="transmembrane region" description="Helical" evidence="1">
    <location>
        <begin position="909"/>
        <end position="929"/>
    </location>
</feature>
<gene>
    <name evidence="2" type="ORF">ACFPFU_00170</name>
</gene>
<feature type="transmembrane region" description="Helical" evidence="1">
    <location>
        <begin position="6"/>
        <end position="24"/>
    </location>
</feature>
<keyword evidence="3" id="KW-1185">Reference proteome</keyword>
<feature type="transmembrane region" description="Helical" evidence="1">
    <location>
        <begin position="796"/>
        <end position="816"/>
    </location>
</feature>
<organism evidence="2 3">
    <name type="scientific">Negadavirga shengliensis</name>
    <dbReference type="NCBI Taxonomy" id="1389218"/>
    <lineage>
        <taxon>Bacteria</taxon>
        <taxon>Pseudomonadati</taxon>
        <taxon>Bacteroidota</taxon>
        <taxon>Cytophagia</taxon>
        <taxon>Cytophagales</taxon>
        <taxon>Cyclobacteriaceae</taxon>
        <taxon>Negadavirga</taxon>
    </lineage>
</organism>
<dbReference type="Proteomes" id="UP001595818">
    <property type="component" value="Unassembled WGS sequence"/>
</dbReference>